<feature type="region of interest" description="Disordered" evidence="1">
    <location>
        <begin position="111"/>
        <end position="173"/>
    </location>
</feature>
<feature type="compositionally biased region" description="Polar residues" evidence="1">
    <location>
        <begin position="156"/>
        <end position="167"/>
    </location>
</feature>
<feature type="domain" description="IMD" evidence="2">
    <location>
        <begin position="17"/>
        <end position="209"/>
    </location>
</feature>
<proteinExistence type="predicted"/>
<sequence length="545" mass="58978">MMEERVLNDIFTSVRHEMKSGNVIWEELISSGLRYVSAVRTAIAAHSQFLEVLNKVGNFSSRSSAGRDEVGALLCQLVDEQRCADELREASVKQLADSVLSPLRERVQEWNKSLDSSSSSKLNGSTKSLSKGSSENIFNRAAMTLSRRSRRGSSSKPQGQKDQQSESPILRHVNKDTVANALVEHRARMSTFVRSLSPYVASQVTFGAQLAKMQRSGGSLGTVTTVKSYQIHSWLDEQIAMANGSLRNGSHARKSSVSSMNSISSSKSDSNSSGRTEPPSDLRQTLLRQTSEYRLSSTSHDSGFTSQALDNDLPEMLPIDTSCPTNTSNSPTATFAANRTNSWRNWPKPGPYDENKNTSRNASCPGSPTKTNSTNVQDQFNNTLPDGFVLPPPPPELLSSQFNELQVNTTDNSANSEQARSISSMSSAPLSPFMANPSGFTDDYQPPRREITNGLATIRRTPSSSASSPLRRGLVPTPVPVPPVPSASPQASPSITSTPKKVPPPPPPASAKPKQLAPPPLTTRPPLPMQKPKRNGSVLSFNGFG</sequence>
<dbReference type="EMBL" id="OU015567">
    <property type="protein sequence ID" value="CAG5113667.1"/>
    <property type="molecule type" value="Genomic_DNA"/>
</dbReference>
<protein>
    <submittedName>
        <fullName evidence="3">Oidioi.mRNA.OKI2018_I69.chr2.g7757.t1.cds</fullName>
    </submittedName>
</protein>
<feature type="compositionally biased region" description="Polar residues" evidence="1">
    <location>
        <begin position="358"/>
        <end position="384"/>
    </location>
</feature>
<feature type="compositionally biased region" description="Low complexity" evidence="1">
    <location>
        <begin position="111"/>
        <end position="134"/>
    </location>
</feature>
<evidence type="ECO:0000256" key="1">
    <source>
        <dbReference type="SAM" id="MobiDB-lite"/>
    </source>
</evidence>
<feature type="compositionally biased region" description="Pro residues" evidence="1">
    <location>
        <begin position="501"/>
        <end position="529"/>
    </location>
</feature>
<dbReference type="Pfam" id="PF08397">
    <property type="entry name" value="IMD"/>
    <property type="match status" value="1"/>
</dbReference>
<dbReference type="Gene3D" id="1.20.1270.60">
    <property type="entry name" value="Arfaptin homology (AH) domain/BAR domain"/>
    <property type="match status" value="1"/>
</dbReference>
<dbReference type="InterPro" id="IPR013606">
    <property type="entry name" value="I-BAR_dom"/>
</dbReference>
<feature type="compositionally biased region" description="Pro residues" evidence="1">
    <location>
        <begin position="477"/>
        <end position="486"/>
    </location>
</feature>
<name>A0ABN7TBU0_OIKDI</name>
<dbReference type="InterPro" id="IPR027267">
    <property type="entry name" value="AH/BAR_dom_sf"/>
</dbReference>
<gene>
    <name evidence="3" type="ORF">OKIOD_LOCUS16522</name>
</gene>
<feature type="compositionally biased region" description="Low complexity" evidence="1">
    <location>
        <begin position="416"/>
        <end position="431"/>
    </location>
</feature>
<feature type="region of interest" description="Disordered" evidence="1">
    <location>
        <begin position="315"/>
        <end position="545"/>
    </location>
</feature>
<evidence type="ECO:0000313" key="4">
    <source>
        <dbReference type="Proteomes" id="UP001158576"/>
    </source>
</evidence>
<reference evidence="3 4" key="1">
    <citation type="submission" date="2021-04" db="EMBL/GenBank/DDBJ databases">
        <authorList>
            <person name="Bliznina A."/>
        </authorList>
    </citation>
    <scope>NUCLEOTIDE SEQUENCE [LARGE SCALE GENOMIC DNA]</scope>
</reference>
<feature type="compositionally biased region" description="Low complexity" evidence="1">
    <location>
        <begin position="255"/>
        <end position="273"/>
    </location>
</feature>
<dbReference type="Proteomes" id="UP001158576">
    <property type="component" value="Chromosome 2"/>
</dbReference>
<keyword evidence="4" id="KW-1185">Reference proteome</keyword>
<accession>A0ABN7TBU0</accession>
<evidence type="ECO:0000313" key="3">
    <source>
        <dbReference type="EMBL" id="CAG5113667.1"/>
    </source>
</evidence>
<organism evidence="3 4">
    <name type="scientific">Oikopleura dioica</name>
    <name type="common">Tunicate</name>
    <dbReference type="NCBI Taxonomy" id="34765"/>
    <lineage>
        <taxon>Eukaryota</taxon>
        <taxon>Metazoa</taxon>
        <taxon>Chordata</taxon>
        <taxon>Tunicata</taxon>
        <taxon>Appendicularia</taxon>
        <taxon>Copelata</taxon>
        <taxon>Oikopleuridae</taxon>
        <taxon>Oikopleura</taxon>
    </lineage>
</organism>
<dbReference type="SUPFAM" id="SSF103657">
    <property type="entry name" value="BAR/IMD domain-like"/>
    <property type="match status" value="1"/>
</dbReference>
<feature type="compositionally biased region" description="Low complexity" evidence="1">
    <location>
        <begin position="487"/>
        <end position="500"/>
    </location>
</feature>
<feature type="compositionally biased region" description="Polar residues" evidence="1">
    <location>
        <begin position="398"/>
        <end position="415"/>
    </location>
</feature>
<feature type="region of interest" description="Disordered" evidence="1">
    <location>
        <begin position="247"/>
        <end position="285"/>
    </location>
</feature>
<feature type="compositionally biased region" description="Low complexity" evidence="1">
    <location>
        <begin position="321"/>
        <end position="338"/>
    </location>
</feature>
<evidence type="ECO:0000259" key="2">
    <source>
        <dbReference type="Pfam" id="PF08397"/>
    </source>
</evidence>